<comment type="similarity">
    <text evidence="1">Belongs to the Gram-positive plasmids replication protein type 1 family.</text>
</comment>
<dbReference type="AlphaFoldDB" id="A0AAU7S6Z4"/>
<gene>
    <name evidence="3" type="ORF">ABM479_35920</name>
</gene>
<dbReference type="GO" id="GO:0006260">
    <property type="term" value="P:DNA replication"/>
    <property type="evidence" value="ECO:0007669"/>
    <property type="project" value="UniProtKB-KW"/>
</dbReference>
<dbReference type="Pfam" id="PF01446">
    <property type="entry name" value="Rep_1"/>
    <property type="match status" value="1"/>
</dbReference>
<evidence type="ECO:0000256" key="1">
    <source>
        <dbReference type="ARBA" id="ARBA00008909"/>
    </source>
</evidence>
<dbReference type="GO" id="GO:0003677">
    <property type="term" value="F:DNA binding"/>
    <property type="evidence" value="ECO:0007669"/>
    <property type="project" value="InterPro"/>
</dbReference>
<dbReference type="RefSeq" id="WP_349963507.1">
    <property type="nucleotide sequence ID" value="NZ_CP157966.1"/>
</dbReference>
<protein>
    <submittedName>
        <fullName evidence="3">Protein rep</fullName>
    </submittedName>
</protein>
<reference evidence="3" key="1">
    <citation type="submission" date="2024-06" db="EMBL/GenBank/DDBJ databases">
        <authorList>
            <person name="Li T."/>
            <person name="Gao R."/>
        </authorList>
    </citation>
    <scope>NUCLEOTIDE SEQUENCE</scope>
    <source>
        <strain evidence="3">ZPR3</strain>
        <plasmid evidence="3">unnamed6</plasmid>
    </source>
</reference>
<sequence length="427" mass="46716">MTPTSQPEPKAEARGGVVARWKLKHTVSEILRDVTQPGKSTPGVCKCGTAGYQAEAVHLVRRGARPGVKGVYFCDSPWLCPSCAPRRAAERAERVQRVFDATERKGGAVVFLTLTVQHVKGQALADLKKLVMSACTKARQGKPWQLAKERYGIAGVMVGPEVTWSPAHGWHFHLHVAVPMLLQGDWSSVVARAEEGGRWIVGRYRDYIKAAGGHADDAGQDVQVMWRQEDLADYLAKGSGAWEVASAGATKQGKKGLTPWDLAARASATRYRALFAEYAAAMPGTRSCVITKTLADALGIEPEGDEDAPGVDEAEEDDVEIVGSVEPPRWHRLLRGGHVPAVFQAVEDRRPWEDIDRMMTALLDPPPPSHAPSAWEVAEQVKGTRHMFREAGEAVRAAIDREREHAARLGRHFEPPPLRRVLELVAA</sequence>
<keyword evidence="3" id="KW-0614">Plasmid</keyword>
<keyword evidence="2" id="KW-0235">DNA replication</keyword>
<evidence type="ECO:0000313" key="3">
    <source>
        <dbReference type="EMBL" id="XBT98182.1"/>
    </source>
</evidence>
<proteinExistence type="inferred from homology"/>
<dbReference type="InterPro" id="IPR000989">
    <property type="entry name" value="Rep"/>
</dbReference>
<accession>A0AAU7S6Z4</accession>
<dbReference type="EMBL" id="CP157966">
    <property type="protein sequence ID" value="XBT98182.1"/>
    <property type="molecule type" value="Genomic_DNA"/>
</dbReference>
<geneLocation type="plasmid" evidence="3">
    <name>unnamed6</name>
</geneLocation>
<organism evidence="3">
    <name type="scientific">Rhizobium sp. ZPR3</name>
    <dbReference type="NCBI Taxonomy" id="3158967"/>
    <lineage>
        <taxon>Bacteria</taxon>
        <taxon>Pseudomonadati</taxon>
        <taxon>Pseudomonadota</taxon>
        <taxon>Alphaproteobacteria</taxon>
        <taxon>Hyphomicrobiales</taxon>
        <taxon>Rhizobiaceae</taxon>
        <taxon>Rhizobium/Agrobacterium group</taxon>
        <taxon>Rhizobium</taxon>
    </lineage>
</organism>
<evidence type="ECO:0000256" key="2">
    <source>
        <dbReference type="ARBA" id="ARBA00022705"/>
    </source>
</evidence>
<name>A0AAU7S6Z4_9HYPH</name>